<dbReference type="GO" id="GO:0004721">
    <property type="term" value="F:phosphoprotein phosphatase activity"/>
    <property type="evidence" value="ECO:0007669"/>
    <property type="project" value="InterPro"/>
</dbReference>
<dbReference type="PANTHER" id="PTHR31126:SF1">
    <property type="entry name" value="TYROSINE SPECIFIC PROTEIN PHOSPHATASES DOMAIN-CONTAINING PROTEIN"/>
    <property type="match status" value="1"/>
</dbReference>
<dbReference type="InterPro" id="IPR026893">
    <property type="entry name" value="Tyr/Ser_Pase_IphP-type"/>
</dbReference>
<dbReference type="SUPFAM" id="SSF52799">
    <property type="entry name" value="(Phosphotyrosine protein) phosphatases II"/>
    <property type="match status" value="1"/>
</dbReference>
<comment type="caution">
    <text evidence="1">The sequence shown here is derived from an EMBL/GenBank/DDBJ whole genome shotgun (WGS) entry which is preliminary data.</text>
</comment>
<dbReference type="GeneID" id="34582387"/>
<dbReference type="InterPro" id="IPR029021">
    <property type="entry name" value="Prot-tyrosine_phosphatase-like"/>
</dbReference>
<dbReference type="EMBL" id="LXJU01000074">
    <property type="protein sequence ID" value="OGE47027.1"/>
    <property type="molecule type" value="Genomic_DNA"/>
</dbReference>
<evidence type="ECO:0000313" key="2">
    <source>
        <dbReference type="Proteomes" id="UP000177622"/>
    </source>
</evidence>
<sequence length="323" mass="35871">MHSSKGGEKFQIYQWRIVTSIKSGMFLKIQVQDPNTFNHLQTRLRQGSYRVMDYNHGLSNNPFLEVDGAFNFRGVGGYRSTLSPDAVIREGLIYRTGHLSDVTSAGWHTVKSLGVSTIIDMTSPGEVEIFTGAPDKTLSPLGIETLHLPLKQGVFSMARQVRKYQVYRSTGPEVIAEGYLNLLEVGSAIIRRVLEHFRDNAGGCLIHCAMGKDRTGVIVGLLLSLAGVPHDTIADEFSLSEAHLEHLQPRIADIVESIDPNEEDPLGIAKMATECRRDVMALTLQCVDERYGGIGQYAQDHCGFLAEEIARIRQNMLCPKIMR</sequence>
<accession>A0A1F5L1V8</accession>
<dbReference type="Proteomes" id="UP000177622">
    <property type="component" value="Unassembled WGS sequence"/>
</dbReference>
<evidence type="ECO:0008006" key="3">
    <source>
        <dbReference type="Google" id="ProtNLM"/>
    </source>
</evidence>
<keyword evidence="2" id="KW-1185">Reference proteome</keyword>
<dbReference type="OrthoDB" id="449382at2759"/>
<proteinExistence type="predicted"/>
<gene>
    <name evidence="1" type="ORF">PENARI_c074G07771</name>
</gene>
<protein>
    <recommendedName>
        <fullName evidence="3">Tyrosine specific protein phosphatases domain-containing protein</fullName>
    </recommendedName>
</protein>
<reference evidence="1 2" key="1">
    <citation type="journal article" date="2016" name="Sci. Rep.">
        <title>Penicillium arizonense, a new, genome sequenced fungal species, reveals a high chemical diversity in secreted metabolites.</title>
        <authorList>
            <person name="Grijseels S."/>
            <person name="Nielsen J.C."/>
            <person name="Randelovic M."/>
            <person name="Nielsen J."/>
            <person name="Nielsen K.F."/>
            <person name="Workman M."/>
            <person name="Frisvad J.C."/>
        </authorList>
    </citation>
    <scope>NUCLEOTIDE SEQUENCE [LARGE SCALE GENOMIC DNA]</scope>
    <source>
        <strain evidence="1 2">CBS 141311</strain>
    </source>
</reference>
<dbReference type="PANTHER" id="PTHR31126">
    <property type="entry name" value="TYROSINE-PROTEIN PHOSPHATASE"/>
    <property type="match status" value="1"/>
</dbReference>
<dbReference type="InterPro" id="IPR016130">
    <property type="entry name" value="Tyr_Pase_AS"/>
</dbReference>
<dbReference type="Gene3D" id="3.90.190.10">
    <property type="entry name" value="Protein tyrosine phosphatase superfamily"/>
    <property type="match status" value="1"/>
</dbReference>
<dbReference type="RefSeq" id="XP_022482494.1">
    <property type="nucleotide sequence ID" value="XM_022637653.1"/>
</dbReference>
<evidence type="ECO:0000313" key="1">
    <source>
        <dbReference type="EMBL" id="OGE47027.1"/>
    </source>
</evidence>
<dbReference type="PROSITE" id="PS00383">
    <property type="entry name" value="TYR_PHOSPHATASE_1"/>
    <property type="match status" value="1"/>
</dbReference>
<organism evidence="1 2">
    <name type="scientific">Penicillium arizonense</name>
    <dbReference type="NCBI Taxonomy" id="1835702"/>
    <lineage>
        <taxon>Eukaryota</taxon>
        <taxon>Fungi</taxon>
        <taxon>Dikarya</taxon>
        <taxon>Ascomycota</taxon>
        <taxon>Pezizomycotina</taxon>
        <taxon>Eurotiomycetes</taxon>
        <taxon>Eurotiomycetidae</taxon>
        <taxon>Eurotiales</taxon>
        <taxon>Aspergillaceae</taxon>
        <taxon>Penicillium</taxon>
    </lineage>
</organism>
<dbReference type="STRING" id="1835702.A0A1F5L1V8"/>
<dbReference type="Pfam" id="PF13350">
    <property type="entry name" value="Y_phosphatase3"/>
    <property type="match status" value="1"/>
</dbReference>
<dbReference type="AlphaFoldDB" id="A0A1F5L1V8"/>
<name>A0A1F5L1V8_PENAI</name>